<comment type="caution">
    <text evidence="1">The sequence shown here is derived from an EMBL/GenBank/DDBJ whole genome shotgun (WGS) entry which is preliminary data.</text>
</comment>
<protein>
    <submittedName>
        <fullName evidence="1">Uncharacterized protein</fullName>
    </submittedName>
</protein>
<accession>X1KI95</accession>
<sequence>MLVKNADVLVQNARTPKLSKARGILVELVDSAIRAGDPSSSIRKWVKVEADKLKVGNYEVDLSRLD</sequence>
<gene>
    <name evidence="1" type="ORF">S03H2_59377</name>
</gene>
<reference evidence="1" key="1">
    <citation type="journal article" date="2014" name="Front. Microbiol.">
        <title>High frequency of phylogenetically diverse reductive dehalogenase-homologous genes in deep subseafloor sedimentary metagenomes.</title>
        <authorList>
            <person name="Kawai M."/>
            <person name="Futagami T."/>
            <person name="Toyoda A."/>
            <person name="Takaki Y."/>
            <person name="Nishi S."/>
            <person name="Hori S."/>
            <person name="Arai W."/>
            <person name="Tsubouchi T."/>
            <person name="Morono Y."/>
            <person name="Uchiyama I."/>
            <person name="Ito T."/>
            <person name="Fujiyama A."/>
            <person name="Inagaki F."/>
            <person name="Takami H."/>
        </authorList>
    </citation>
    <scope>NUCLEOTIDE SEQUENCE</scope>
    <source>
        <strain evidence="1">Expedition CK06-06</strain>
    </source>
</reference>
<organism evidence="1">
    <name type="scientific">marine sediment metagenome</name>
    <dbReference type="NCBI Taxonomy" id="412755"/>
    <lineage>
        <taxon>unclassified sequences</taxon>
        <taxon>metagenomes</taxon>
        <taxon>ecological metagenomes</taxon>
    </lineage>
</organism>
<dbReference type="AlphaFoldDB" id="X1KI95"/>
<dbReference type="EMBL" id="BARU01038179">
    <property type="protein sequence ID" value="GAH81788.1"/>
    <property type="molecule type" value="Genomic_DNA"/>
</dbReference>
<proteinExistence type="predicted"/>
<evidence type="ECO:0000313" key="1">
    <source>
        <dbReference type="EMBL" id="GAH81788.1"/>
    </source>
</evidence>
<name>X1KI95_9ZZZZ</name>
<feature type="non-terminal residue" evidence="1">
    <location>
        <position position="66"/>
    </location>
</feature>